<name>A0A9X1V7W4_9FLAO</name>
<keyword evidence="3" id="KW-0121">Carboxypeptidase</keyword>
<dbReference type="Pfam" id="PF02113">
    <property type="entry name" value="Peptidase_S13"/>
    <property type="match status" value="2"/>
</dbReference>
<dbReference type="SUPFAM" id="SSF56601">
    <property type="entry name" value="beta-lactamase/transpeptidase-like"/>
    <property type="match status" value="1"/>
</dbReference>
<keyword evidence="3" id="KW-0645">Protease</keyword>
<evidence type="ECO:0000256" key="1">
    <source>
        <dbReference type="ARBA" id="ARBA00006096"/>
    </source>
</evidence>
<comment type="caution">
    <text evidence="3">The sequence shown here is derived from an EMBL/GenBank/DDBJ whole genome shotgun (WGS) entry which is preliminary data.</text>
</comment>
<dbReference type="PANTHER" id="PTHR30023">
    <property type="entry name" value="D-ALANYL-D-ALANINE CARBOXYPEPTIDASE"/>
    <property type="match status" value="1"/>
</dbReference>
<dbReference type="PRINTS" id="PR00922">
    <property type="entry name" value="DADACBPTASE3"/>
</dbReference>
<dbReference type="InterPro" id="IPR012338">
    <property type="entry name" value="Beta-lactam/transpept-like"/>
</dbReference>
<dbReference type="GO" id="GO:0000270">
    <property type="term" value="P:peptidoglycan metabolic process"/>
    <property type="evidence" value="ECO:0007669"/>
    <property type="project" value="TreeGrafter"/>
</dbReference>
<gene>
    <name evidence="3" type="ORF">ML462_12785</name>
</gene>
<comment type="similarity">
    <text evidence="1">Belongs to the peptidase S13 family.</text>
</comment>
<dbReference type="PANTHER" id="PTHR30023:SF0">
    <property type="entry name" value="PENICILLIN-SENSITIVE CARBOXYPEPTIDASE A"/>
    <property type="match status" value="1"/>
</dbReference>
<dbReference type="EMBL" id="JAKVTV010000004">
    <property type="protein sequence ID" value="MCH4824048.1"/>
    <property type="molecule type" value="Genomic_DNA"/>
</dbReference>
<evidence type="ECO:0000256" key="2">
    <source>
        <dbReference type="ARBA" id="ARBA00022801"/>
    </source>
</evidence>
<dbReference type="Gene3D" id="3.40.710.10">
    <property type="entry name" value="DD-peptidase/beta-lactamase superfamily"/>
    <property type="match status" value="2"/>
</dbReference>
<keyword evidence="2 3" id="KW-0378">Hydrolase</keyword>
<reference evidence="3" key="1">
    <citation type="submission" date="2022-03" db="EMBL/GenBank/DDBJ databases">
        <title>Gramella crocea sp. nov., isolated from activated sludge of a seafood processing plant.</title>
        <authorList>
            <person name="Zhang X."/>
        </authorList>
    </citation>
    <scope>NUCLEOTIDE SEQUENCE</scope>
    <source>
        <strain evidence="3">YJ019</strain>
    </source>
</reference>
<proteinExistence type="inferred from homology"/>
<dbReference type="GO" id="GO:0009002">
    <property type="term" value="F:serine-type D-Ala-D-Ala carboxypeptidase activity"/>
    <property type="evidence" value="ECO:0007669"/>
    <property type="project" value="UniProtKB-EC"/>
</dbReference>
<sequence length="451" mass="51604">MNNIFLLNFHLLKKHSYSSAIPLLISLILTSCSAIKKTNKEIEKEFIEAKEFSQGFAGFVIYDPVSQKMLYAHNEEKYFTPASNTKLFTLYTGLKVLGDSVPALRYTVKRDSLFFKGTGDPTLMNPDLPESEILEFLNAQESSLIYVPPIYKEKALGPGWAWGDYDSYYSAERIDLPVYGNLLKVEFKAGTAAPTVTPKRMQDSIFPVEIMGKKNKYAQRDFSSNRMEYQNFNRDNDFMQYVPFKFSEELIAGLLSDTLNREISVYHGNPEKLVFDKTIFSISSDSIYKRMMQVSDNFIAEQILLMAADKISDTLKTDIAIDYMKKEHLNDLPDEPQWYDGSGLSRYNLFTPRTMAKLIEKIEMEMPKEELFKILAAGGESGTLKNYYKAETPYIYAKTGTLKNNHSLSGFLVTKSGRTLIFSFMNSNYTVPTSELKEGMTRILEKVRDNY</sequence>
<dbReference type="Proteomes" id="UP001139226">
    <property type="component" value="Unassembled WGS sequence"/>
</dbReference>
<dbReference type="GO" id="GO:0006508">
    <property type="term" value="P:proteolysis"/>
    <property type="evidence" value="ECO:0007669"/>
    <property type="project" value="InterPro"/>
</dbReference>
<dbReference type="InterPro" id="IPR000667">
    <property type="entry name" value="Peptidase_S13"/>
</dbReference>
<evidence type="ECO:0000313" key="3">
    <source>
        <dbReference type="EMBL" id="MCH4824048.1"/>
    </source>
</evidence>
<accession>A0A9X1V7W4</accession>
<dbReference type="EC" id="3.4.16.4" evidence="3"/>
<evidence type="ECO:0000313" key="4">
    <source>
        <dbReference type="Proteomes" id="UP001139226"/>
    </source>
</evidence>
<keyword evidence="4" id="KW-1185">Reference proteome</keyword>
<dbReference type="AlphaFoldDB" id="A0A9X1V7W4"/>
<protein>
    <submittedName>
        <fullName evidence="3">D-alanyl-D-alanine carboxypeptidase</fullName>
        <ecNumber evidence="3">3.4.16.4</ecNumber>
    </submittedName>
</protein>
<dbReference type="RefSeq" id="WP_240714205.1">
    <property type="nucleotide sequence ID" value="NZ_JAKVTV010000004.1"/>
</dbReference>
<organism evidence="3 4">
    <name type="scientific">Christiangramia lutea</name>
    <dbReference type="NCBI Taxonomy" id="1607951"/>
    <lineage>
        <taxon>Bacteria</taxon>
        <taxon>Pseudomonadati</taxon>
        <taxon>Bacteroidota</taxon>
        <taxon>Flavobacteriia</taxon>
        <taxon>Flavobacteriales</taxon>
        <taxon>Flavobacteriaceae</taxon>
        <taxon>Christiangramia</taxon>
    </lineage>
</organism>